<gene>
    <name evidence="6" type="ORF">TPAB3V08_LOCUS5234</name>
</gene>
<sequence length="152" mass="16706">MGALSLALQYALNVNMSVAIVAMVKHTGQLDQHNSSKNVTELETCPGILLQSGEDQEGEFEWSDVTQGQILASYYYGYIMTQILGGYLAGRFGGKYVLGGGIFASGIITMLFPILSRLHVYALITARIMQGAFQVSYQIPVPRRGFRFQRSS</sequence>
<evidence type="ECO:0000256" key="2">
    <source>
        <dbReference type="ARBA" id="ARBA00022692"/>
    </source>
</evidence>
<dbReference type="SUPFAM" id="SSF103473">
    <property type="entry name" value="MFS general substrate transporter"/>
    <property type="match status" value="1"/>
</dbReference>
<dbReference type="PANTHER" id="PTHR11662:SF399">
    <property type="entry name" value="FI19708P1-RELATED"/>
    <property type="match status" value="1"/>
</dbReference>
<accession>A0ABN7NYP3</accession>
<organism evidence="6 7">
    <name type="scientific">Timema podura</name>
    <name type="common">Walking stick</name>
    <dbReference type="NCBI Taxonomy" id="61482"/>
    <lineage>
        <taxon>Eukaryota</taxon>
        <taxon>Metazoa</taxon>
        <taxon>Ecdysozoa</taxon>
        <taxon>Arthropoda</taxon>
        <taxon>Hexapoda</taxon>
        <taxon>Insecta</taxon>
        <taxon>Pterygota</taxon>
        <taxon>Neoptera</taxon>
        <taxon>Polyneoptera</taxon>
        <taxon>Phasmatodea</taxon>
        <taxon>Timematodea</taxon>
        <taxon>Timematoidea</taxon>
        <taxon>Timematidae</taxon>
        <taxon>Timema</taxon>
    </lineage>
</organism>
<comment type="caution">
    <text evidence="6">The sequence shown here is derived from an EMBL/GenBank/DDBJ whole genome shotgun (WGS) entry which is preliminary data.</text>
</comment>
<dbReference type="EMBL" id="CAJPIN010006935">
    <property type="protein sequence ID" value="CAG2058260.1"/>
    <property type="molecule type" value="Genomic_DNA"/>
</dbReference>
<evidence type="ECO:0000256" key="1">
    <source>
        <dbReference type="ARBA" id="ARBA00004141"/>
    </source>
</evidence>
<reference evidence="6" key="1">
    <citation type="submission" date="2021-03" db="EMBL/GenBank/DDBJ databases">
        <authorList>
            <person name="Tran Van P."/>
        </authorList>
    </citation>
    <scope>NUCLEOTIDE SEQUENCE</scope>
</reference>
<feature type="transmembrane region" description="Helical" evidence="5">
    <location>
        <begin position="70"/>
        <end position="89"/>
    </location>
</feature>
<keyword evidence="2 5" id="KW-0812">Transmembrane</keyword>
<evidence type="ECO:0000256" key="3">
    <source>
        <dbReference type="ARBA" id="ARBA00022989"/>
    </source>
</evidence>
<dbReference type="PANTHER" id="PTHR11662">
    <property type="entry name" value="SOLUTE CARRIER FAMILY 17"/>
    <property type="match status" value="1"/>
</dbReference>
<evidence type="ECO:0000313" key="7">
    <source>
        <dbReference type="Proteomes" id="UP001153148"/>
    </source>
</evidence>
<dbReference type="InterPro" id="IPR011701">
    <property type="entry name" value="MFS"/>
</dbReference>
<evidence type="ECO:0008006" key="8">
    <source>
        <dbReference type="Google" id="ProtNLM"/>
    </source>
</evidence>
<dbReference type="InterPro" id="IPR036259">
    <property type="entry name" value="MFS_trans_sf"/>
</dbReference>
<feature type="transmembrane region" description="Helical" evidence="5">
    <location>
        <begin position="96"/>
        <end position="115"/>
    </location>
</feature>
<dbReference type="Gene3D" id="1.20.1250.20">
    <property type="entry name" value="MFS general substrate transporter like domains"/>
    <property type="match status" value="1"/>
</dbReference>
<evidence type="ECO:0000256" key="4">
    <source>
        <dbReference type="ARBA" id="ARBA00023136"/>
    </source>
</evidence>
<dbReference type="Proteomes" id="UP001153148">
    <property type="component" value="Unassembled WGS sequence"/>
</dbReference>
<proteinExistence type="predicted"/>
<evidence type="ECO:0000313" key="6">
    <source>
        <dbReference type="EMBL" id="CAG2058260.1"/>
    </source>
</evidence>
<keyword evidence="3 5" id="KW-1133">Transmembrane helix</keyword>
<dbReference type="InterPro" id="IPR050382">
    <property type="entry name" value="MFS_Na/Anion_cotransporter"/>
</dbReference>
<keyword evidence="7" id="KW-1185">Reference proteome</keyword>
<evidence type="ECO:0000256" key="5">
    <source>
        <dbReference type="SAM" id="Phobius"/>
    </source>
</evidence>
<keyword evidence="4 5" id="KW-0472">Membrane</keyword>
<comment type="subcellular location">
    <subcellularLocation>
        <location evidence="1">Membrane</location>
        <topology evidence="1">Multi-pass membrane protein</topology>
    </subcellularLocation>
</comment>
<protein>
    <recommendedName>
        <fullName evidence="8">Major facilitator superfamily (MFS) profile domain-containing protein</fullName>
    </recommendedName>
</protein>
<dbReference type="Pfam" id="PF07690">
    <property type="entry name" value="MFS_1"/>
    <property type="match status" value="1"/>
</dbReference>
<name>A0ABN7NYP3_TIMPD</name>